<evidence type="ECO:0000313" key="2">
    <source>
        <dbReference type="Proteomes" id="UP000078542"/>
    </source>
</evidence>
<accession>A0A195CKS7</accession>
<evidence type="ECO:0000313" key="1">
    <source>
        <dbReference type="EMBL" id="KYN01330.1"/>
    </source>
</evidence>
<dbReference type="Pfam" id="PF03392">
    <property type="entry name" value="OS-D"/>
    <property type="match status" value="1"/>
</dbReference>
<organism evidence="1 2">
    <name type="scientific">Cyphomyrmex costatus</name>
    <dbReference type="NCBI Taxonomy" id="456900"/>
    <lineage>
        <taxon>Eukaryota</taxon>
        <taxon>Metazoa</taxon>
        <taxon>Ecdysozoa</taxon>
        <taxon>Arthropoda</taxon>
        <taxon>Hexapoda</taxon>
        <taxon>Insecta</taxon>
        <taxon>Pterygota</taxon>
        <taxon>Neoptera</taxon>
        <taxon>Endopterygota</taxon>
        <taxon>Hymenoptera</taxon>
        <taxon>Apocrita</taxon>
        <taxon>Aculeata</taxon>
        <taxon>Formicoidea</taxon>
        <taxon>Formicidae</taxon>
        <taxon>Myrmicinae</taxon>
        <taxon>Cyphomyrmex</taxon>
    </lineage>
</organism>
<sequence length="140" mass="16370">MLHSGICSLLSLKAVETMARLSHIALSIAVNVLVLMCIFAQEERYSDEIDHFDYHIFFKNNTIRDAYYDCYMEIGPCQTDIMTYITGIFSEVYQSNCKKCTEKQKEMFLAVTDWFRKNEPNKWQLVVAKTIKDMKKKATQ</sequence>
<protein>
    <recommendedName>
        <fullName evidence="3">Odorant-binding protein A10</fullName>
    </recommendedName>
</protein>
<dbReference type="PANTHER" id="PTHR11257:SF13">
    <property type="entry name" value="GEO07322P1"/>
    <property type="match status" value="1"/>
</dbReference>
<keyword evidence="2" id="KW-1185">Reference proteome</keyword>
<dbReference type="AlphaFoldDB" id="A0A195CKS7"/>
<proteinExistence type="predicted"/>
<dbReference type="PANTHER" id="PTHR11257">
    <property type="entry name" value="CHEMOSENSORY PROTEIN-RELATED"/>
    <property type="match status" value="1"/>
</dbReference>
<dbReference type="EMBL" id="KQ977622">
    <property type="protein sequence ID" value="KYN01330.1"/>
    <property type="molecule type" value="Genomic_DNA"/>
</dbReference>
<dbReference type="Proteomes" id="UP000078542">
    <property type="component" value="Unassembled WGS sequence"/>
</dbReference>
<dbReference type="InterPro" id="IPR036682">
    <property type="entry name" value="OS_D_A10/PebIII_sf"/>
</dbReference>
<dbReference type="InterPro" id="IPR005055">
    <property type="entry name" value="A10/PebIII"/>
</dbReference>
<gene>
    <name evidence="1" type="ORF">ALC62_07949</name>
</gene>
<evidence type="ECO:0008006" key="3">
    <source>
        <dbReference type="Google" id="ProtNLM"/>
    </source>
</evidence>
<name>A0A195CKS7_9HYME</name>
<dbReference type="Gene3D" id="1.10.2080.10">
    <property type="entry name" value="Insect odorant-binding protein A10/Ejaculatory bulb-specific protein 3"/>
    <property type="match status" value="1"/>
</dbReference>
<dbReference type="SUPFAM" id="SSF100910">
    <property type="entry name" value="Chemosensory protein Csp2"/>
    <property type="match status" value="1"/>
</dbReference>
<reference evidence="1 2" key="1">
    <citation type="submission" date="2016-03" db="EMBL/GenBank/DDBJ databases">
        <title>Cyphomyrmex costatus WGS genome.</title>
        <authorList>
            <person name="Nygaard S."/>
            <person name="Hu H."/>
            <person name="Boomsma J."/>
            <person name="Zhang G."/>
        </authorList>
    </citation>
    <scope>NUCLEOTIDE SEQUENCE [LARGE SCALE GENOMIC DNA]</scope>
    <source>
        <strain evidence="1">MS0001</strain>
        <tissue evidence="1">Whole body</tissue>
    </source>
</reference>